<reference evidence="2" key="1">
    <citation type="journal article" date="2019" name="Int. J. Syst. Evol. Microbiol.">
        <title>The Global Catalogue of Microorganisms (GCM) 10K type strain sequencing project: providing services to taxonomists for standard genome sequencing and annotation.</title>
        <authorList>
            <consortium name="The Broad Institute Genomics Platform"/>
            <consortium name="The Broad Institute Genome Sequencing Center for Infectious Disease"/>
            <person name="Wu L."/>
            <person name="Ma J."/>
        </authorList>
    </citation>
    <scope>NUCLEOTIDE SEQUENCE [LARGE SCALE GENOMIC DNA]</scope>
    <source>
        <strain evidence="2">JCM 16343</strain>
    </source>
</reference>
<accession>A0ABP3FBQ2</accession>
<dbReference type="PANTHER" id="PTHR33973:SF4">
    <property type="entry name" value="OS07G0153300 PROTEIN"/>
    <property type="match status" value="1"/>
</dbReference>
<gene>
    <name evidence="1" type="ORF">GCM10009129_05530</name>
</gene>
<dbReference type="Proteomes" id="UP001501787">
    <property type="component" value="Unassembled WGS sequence"/>
</dbReference>
<organism evidence="1 2">
    <name type="scientific">Psychrobacter aestuarii</name>
    <dbReference type="NCBI Taxonomy" id="556327"/>
    <lineage>
        <taxon>Bacteria</taxon>
        <taxon>Pseudomonadati</taxon>
        <taxon>Pseudomonadota</taxon>
        <taxon>Gammaproteobacteria</taxon>
        <taxon>Moraxellales</taxon>
        <taxon>Moraxellaceae</taxon>
        <taxon>Psychrobacter</taxon>
    </lineage>
</organism>
<keyword evidence="2" id="KW-1185">Reference proteome</keyword>
<evidence type="ECO:0000313" key="1">
    <source>
        <dbReference type="EMBL" id="GAA0311088.1"/>
    </source>
</evidence>
<proteinExistence type="predicted"/>
<dbReference type="InterPro" id="IPR010775">
    <property type="entry name" value="DUF1365"/>
</dbReference>
<comment type="caution">
    <text evidence="1">The sequence shown here is derived from an EMBL/GenBank/DDBJ whole genome shotgun (WGS) entry which is preliminary data.</text>
</comment>
<evidence type="ECO:0008006" key="3">
    <source>
        <dbReference type="Google" id="ProtNLM"/>
    </source>
</evidence>
<dbReference type="EMBL" id="BAAAFR010000001">
    <property type="protein sequence ID" value="GAA0311088.1"/>
    <property type="molecule type" value="Genomic_DNA"/>
</dbReference>
<name>A0ABP3FBQ2_9GAMM</name>
<sequence>MPYVSRPAHAQAAGAYPHQLFAGSTWHQRLLPSPHQFCYAYRYWGINVRALAAGESLPEVKSAWGIPLFSGTRRAVQQFRSSDYIHLSEDETAAPNQSKDAPHTNAYQALEQRLRLAFHNHAGSAPDGDIMALVVCRNLGMYFSPVNFYIGFDALGAPSHLLAEVSNTPWNKRHYYGFLLTGQESEFCHGKDFHVSPFNPIDQQYCWQVTVQQREQDEVAGLYTRILITIHDARGEVMRAGVKLQGQAMTAENIQHSLRKNPLMNMTSLLRIYWHAFKLYAIKRVPYVQYDQTLKDSAQKTTKTRAE</sequence>
<protein>
    <recommendedName>
        <fullName evidence="3">DUF1365 domain-containing protein</fullName>
    </recommendedName>
</protein>
<dbReference type="PANTHER" id="PTHR33973">
    <property type="entry name" value="OS07G0153300 PROTEIN"/>
    <property type="match status" value="1"/>
</dbReference>
<dbReference type="Pfam" id="PF07103">
    <property type="entry name" value="DUF1365"/>
    <property type="match status" value="1"/>
</dbReference>
<evidence type="ECO:0000313" key="2">
    <source>
        <dbReference type="Proteomes" id="UP001501787"/>
    </source>
</evidence>
<dbReference type="RefSeq" id="WP_201503941.1">
    <property type="nucleotide sequence ID" value="NZ_BAAAFR010000001.1"/>
</dbReference>